<name>A0A0N4X6P2_HAEPC</name>
<keyword evidence="3" id="KW-1185">Reference proteome</keyword>
<reference evidence="2 3" key="2">
    <citation type="submission" date="2018-11" db="EMBL/GenBank/DDBJ databases">
        <authorList>
            <consortium name="Pathogen Informatics"/>
        </authorList>
    </citation>
    <scope>NUCLEOTIDE SEQUENCE [LARGE SCALE GENOMIC DNA]</scope>
    <source>
        <strain evidence="2 3">MHpl1</strain>
    </source>
</reference>
<reference evidence="4" key="1">
    <citation type="submission" date="2017-02" db="UniProtKB">
        <authorList>
            <consortium name="WormBaseParasite"/>
        </authorList>
    </citation>
    <scope>IDENTIFICATION</scope>
</reference>
<evidence type="ECO:0000313" key="2">
    <source>
        <dbReference type="EMBL" id="VDO80969.1"/>
    </source>
</evidence>
<dbReference type="EMBL" id="UZAF01021786">
    <property type="protein sequence ID" value="VDO80969.1"/>
    <property type="molecule type" value="Genomic_DNA"/>
</dbReference>
<evidence type="ECO:0000313" key="3">
    <source>
        <dbReference type="Proteomes" id="UP000268014"/>
    </source>
</evidence>
<dbReference type="AlphaFoldDB" id="A0A0N4X6P2"/>
<gene>
    <name evidence="2" type="ORF">HPLM_LOCUS20026</name>
</gene>
<organism evidence="4">
    <name type="scientific">Haemonchus placei</name>
    <name type="common">Barber's pole worm</name>
    <dbReference type="NCBI Taxonomy" id="6290"/>
    <lineage>
        <taxon>Eukaryota</taxon>
        <taxon>Metazoa</taxon>
        <taxon>Ecdysozoa</taxon>
        <taxon>Nematoda</taxon>
        <taxon>Chromadorea</taxon>
        <taxon>Rhabditida</taxon>
        <taxon>Rhabditina</taxon>
        <taxon>Rhabditomorpha</taxon>
        <taxon>Strongyloidea</taxon>
        <taxon>Trichostrongylidae</taxon>
        <taxon>Haemonchus</taxon>
    </lineage>
</organism>
<accession>A0A0N4X6P2</accession>
<feature type="compositionally biased region" description="Polar residues" evidence="1">
    <location>
        <begin position="77"/>
        <end position="89"/>
    </location>
</feature>
<feature type="compositionally biased region" description="Basic and acidic residues" evidence="1">
    <location>
        <begin position="45"/>
        <end position="55"/>
    </location>
</feature>
<feature type="region of interest" description="Disordered" evidence="1">
    <location>
        <begin position="15"/>
        <end position="95"/>
    </location>
</feature>
<feature type="region of interest" description="Disordered" evidence="1">
    <location>
        <begin position="111"/>
        <end position="147"/>
    </location>
</feature>
<evidence type="ECO:0000313" key="4">
    <source>
        <dbReference type="WBParaSite" id="HPLM_0002003401-mRNA-1"/>
    </source>
</evidence>
<dbReference type="WBParaSite" id="HPLM_0002003401-mRNA-1">
    <property type="protein sequence ID" value="HPLM_0002003401-mRNA-1"/>
    <property type="gene ID" value="HPLM_0002003401"/>
</dbReference>
<dbReference type="OrthoDB" id="10652277at2759"/>
<dbReference type="Proteomes" id="UP000268014">
    <property type="component" value="Unassembled WGS sequence"/>
</dbReference>
<proteinExistence type="predicted"/>
<protein>
    <submittedName>
        <fullName evidence="4">Spindle and centriole-associated protein 1</fullName>
    </submittedName>
</protein>
<evidence type="ECO:0000256" key="1">
    <source>
        <dbReference type="SAM" id="MobiDB-lite"/>
    </source>
</evidence>
<sequence>MEALKVMNTRLEQLLRAQQKGTVSVDSSPSSPGSPPPKELGFPQSKEEPKSEKYEKKRRRTPPDVTFADMSLAAVPSKSSPIRQRTTPRVTIAEEPNVMAPSIVFDLVDQNGGTAKKNEEPTQRSRHMPTENVDEKDCHTTVSRESL</sequence>